<evidence type="ECO:0000313" key="1">
    <source>
        <dbReference type="EMBL" id="ERN04405.1"/>
    </source>
</evidence>
<proteinExistence type="predicted"/>
<protein>
    <submittedName>
        <fullName evidence="1">Uncharacterized protein</fullName>
    </submittedName>
</protein>
<accession>W1PBJ8</accession>
<evidence type="ECO:0000313" key="2">
    <source>
        <dbReference type="Proteomes" id="UP000017836"/>
    </source>
</evidence>
<name>W1PBJ8_AMBTC</name>
<organism evidence="1 2">
    <name type="scientific">Amborella trichopoda</name>
    <dbReference type="NCBI Taxonomy" id="13333"/>
    <lineage>
        <taxon>Eukaryota</taxon>
        <taxon>Viridiplantae</taxon>
        <taxon>Streptophyta</taxon>
        <taxon>Embryophyta</taxon>
        <taxon>Tracheophyta</taxon>
        <taxon>Spermatophyta</taxon>
        <taxon>Magnoliopsida</taxon>
        <taxon>Amborellales</taxon>
        <taxon>Amborellaceae</taxon>
        <taxon>Amborella</taxon>
    </lineage>
</organism>
<gene>
    <name evidence="1" type="ORF">AMTR_s00133p00027930</name>
</gene>
<dbReference type="AlphaFoldDB" id="W1PBJ8"/>
<reference evidence="2" key="1">
    <citation type="journal article" date="2013" name="Science">
        <title>The Amborella genome and the evolution of flowering plants.</title>
        <authorList>
            <consortium name="Amborella Genome Project"/>
        </authorList>
    </citation>
    <scope>NUCLEOTIDE SEQUENCE [LARGE SCALE GENOMIC DNA]</scope>
</reference>
<dbReference type="EMBL" id="KI394265">
    <property type="protein sequence ID" value="ERN04405.1"/>
    <property type="molecule type" value="Genomic_DNA"/>
</dbReference>
<dbReference type="HOGENOM" id="CLU_1818425_0_0_1"/>
<dbReference type="Gramene" id="ERN04405">
    <property type="protein sequence ID" value="ERN04405"/>
    <property type="gene ID" value="AMTR_s00133p00027930"/>
</dbReference>
<sequence length="142" mass="16445">MSKESHSRQPLCHLQGYWRTPWRFLEPKPHNLSLDFIMLLVQSPSLEYIRGFLFHKLELSCKFSASSRPAEPLRDDFTIEDHKLGHVDHCIDNHSLANQSRWTTVVYKNQISNRTRGWPVFPQAFKSAINSDLTPSPCLATP</sequence>
<dbReference type="Proteomes" id="UP000017836">
    <property type="component" value="Unassembled WGS sequence"/>
</dbReference>
<keyword evidence="2" id="KW-1185">Reference proteome</keyword>